<name>A0A1X6P7G5_PORUM</name>
<keyword evidence="1" id="KW-0732">Signal</keyword>
<accession>A0A1X6P7G5</accession>
<protein>
    <recommendedName>
        <fullName evidence="4">Secreted protein</fullName>
    </recommendedName>
</protein>
<keyword evidence="3" id="KW-1185">Reference proteome</keyword>
<feature type="signal peptide" evidence="1">
    <location>
        <begin position="1"/>
        <end position="30"/>
    </location>
</feature>
<evidence type="ECO:0000313" key="3">
    <source>
        <dbReference type="Proteomes" id="UP000218209"/>
    </source>
</evidence>
<evidence type="ECO:0000313" key="2">
    <source>
        <dbReference type="EMBL" id="OSX76563.1"/>
    </source>
</evidence>
<gene>
    <name evidence="2" type="ORF">BU14_0185s0023</name>
</gene>
<dbReference type="Proteomes" id="UP000218209">
    <property type="component" value="Unassembled WGS sequence"/>
</dbReference>
<sequence length="136" mass="13663">MAFRKTASTTLIAAVLVATATLTTTPPAAAAPMPTGGEELPFTPDDLTDAINSCNTLTAACKAGAAAGGDPGATFKTCDYCSEVCLKAVGIVEVLGRPAEAPQWTEASWACALLMPELPDAVGTPEAGASDEHLPA</sequence>
<dbReference type="AlphaFoldDB" id="A0A1X6P7G5"/>
<evidence type="ECO:0008006" key="4">
    <source>
        <dbReference type="Google" id="ProtNLM"/>
    </source>
</evidence>
<feature type="chain" id="PRO_5012959498" description="Secreted protein" evidence="1">
    <location>
        <begin position="31"/>
        <end position="136"/>
    </location>
</feature>
<dbReference type="EMBL" id="KV918862">
    <property type="protein sequence ID" value="OSX76563.1"/>
    <property type="molecule type" value="Genomic_DNA"/>
</dbReference>
<reference evidence="2 3" key="1">
    <citation type="submission" date="2017-03" db="EMBL/GenBank/DDBJ databases">
        <title>WGS assembly of Porphyra umbilicalis.</title>
        <authorList>
            <person name="Brawley S.H."/>
            <person name="Blouin N.A."/>
            <person name="Ficko-Blean E."/>
            <person name="Wheeler G.L."/>
            <person name="Lohr M."/>
            <person name="Goodson H.V."/>
            <person name="Jenkins J.W."/>
            <person name="Blaby-Haas C.E."/>
            <person name="Helliwell K.E."/>
            <person name="Chan C."/>
            <person name="Marriage T."/>
            <person name="Bhattacharya D."/>
            <person name="Klein A.S."/>
            <person name="Badis Y."/>
            <person name="Brodie J."/>
            <person name="Cao Y."/>
            <person name="Collen J."/>
            <person name="Dittami S.M."/>
            <person name="Gachon C.M."/>
            <person name="Green B.R."/>
            <person name="Karpowicz S."/>
            <person name="Kim J.W."/>
            <person name="Kudahl U."/>
            <person name="Lin S."/>
            <person name="Michel G."/>
            <person name="Mittag M."/>
            <person name="Olson B.J."/>
            <person name="Pangilinan J."/>
            <person name="Peng Y."/>
            <person name="Qiu H."/>
            <person name="Shu S."/>
            <person name="Singer J.T."/>
            <person name="Smith A.G."/>
            <person name="Sprecher B.N."/>
            <person name="Wagner V."/>
            <person name="Wang W."/>
            <person name="Wang Z.-Y."/>
            <person name="Yan J."/>
            <person name="Yarish C."/>
            <person name="Zoeuner-Riek S."/>
            <person name="Zhuang Y."/>
            <person name="Zou Y."/>
            <person name="Lindquist E.A."/>
            <person name="Grimwood J."/>
            <person name="Barry K."/>
            <person name="Rokhsar D.S."/>
            <person name="Schmutz J."/>
            <person name="Stiller J.W."/>
            <person name="Grossman A.R."/>
            <person name="Prochnik S.E."/>
        </authorList>
    </citation>
    <scope>NUCLEOTIDE SEQUENCE [LARGE SCALE GENOMIC DNA]</scope>
    <source>
        <strain evidence="2">4086291</strain>
    </source>
</reference>
<organism evidence="2 3">
    <name type="scientific">Porphyra umbilicalis</name>
    <name type="common">Purple laver</name>
    <name type="synonym">Red alga</name>
    <dbReference type="NCBI Taxonomy" id="2786"/>
    <lineage>
        <taxon>Eukaryota</taxon>
        <taxon>Rhodophyta</taxon>
        <taxon>Bangiophyceae</taxon>
        <taxon>Bangiales</taxon>
        <taxon>Bangiaceae</taxon>
        <taxon>Porphyra</taxon>
    </lineage>
</organism>
<evidence type="ECO:0000256" key="1">
    <source>
        <dbReference type="SAM" id="SignalP"/>
    </source>
</evidence>
<proteinExistence type="predicted"/>